<dbReference type="HAMAP" id="MF_02128">
    <property type="entry name" value="TMP_kinase"/>
    <property type="match status" value="1"/>
</dbReference>
<feature type="binding site" evidence="1">
    <location>
        <position position="371"/>
    </location>
    <ligand>
        <name>substrate</name>
    </ligand>
</feature>
<dbReference type="RefSeq" id="WP_309852469.1">
    <property type="nucleotide sequence ID" value="NZ_BAAAIU010000004.1"/>
</dbReference>
<organism evidence="3 4">
    <name type="scientific">Falsarthrobacter nasiphocae</name>
    <dbReference type="NCBI Taxonomy" id="189863"/>
    <lineage>
        <taxon>Bacteria</taxon>
        <taxon>Bacillati</taxon>
        <taxon>Actinomycetota</taxon>
        <taxon>Actinomycetes</taxon>
        <taxon>Micrococcales</taxon>
        <taxon>Micrococcaceae</taxon>
        <taxon>Falsarthrobacter</taxon>
    </lineage>
</organism>
<protein>
    <recommendedName>
        <fullName evidence="1">Thiamine-monophosphate kinase</fullName>
        <shortName evidence="1">TMP kinase</shortName>
        <shortName evidence="1">Thiamine-phosphate kinase</shortName>
        <ecNumber evidence="1">2.7.4.16</ecNumber>
    </recommendedName>
</protein>
<dbReference type="InterPro" id="IPR036676">
    <property type="entry name" value="PurM-like_C_sf"/>
</dbReference>
<feature type="binding site" evidence="1">
    <location>
        <position position="240"/>
    </location>
    <ligand>
        <name>ATP</name>
        <dbReference type="ChEBI" id="CHEBI:30616"/>
    </ligand>
</feature>
<feature type="binding site" evidence="1">
    <location>
        <position position="238"/>
    </location>
    <ligand>
        <name>Mg(2+)</name>
        <dbReference type="ChEBI" id="CHEBI:18420"/>
        <label>3</label>
    </ligand>
</feature>
<dbReference type="GO" id="GO:0009229">
    <property type="term" value="P:thiamine diphosphate biosynthetic process"/>
    <property type="evidence" value="ECO:0007669"/>
    <property type="project" value="UniProtKB-UniRule"/>
</dbReference>
<feature type="binding site" evidence="1">
    <location>
        <position position="101"/>
    </location>
    <ligand>
        <name>Mg(2+)</name>
        <dbReference type="ChEBI" id="CHEBI:18420"/>
        <label>4</label>
    </ligand>
</feature>
<dbReference type="EC" id="2.7.4.16" evidence="1"/>
<reference evidence="3" key="1">
    <citation type="submission" date="2023-07" db="EMBL/GenBank/DDBJ databases">
        <title>Sequencing the genomes of 1000 actinobacteria strains.</title>
        <authorList>
            <person name="Klenk H.-P."/>
        </authorList>
    </citation>
    <scope>NUCLEOTIDE SEQUENCE</scope>
    <source>
        <strain evidence="3">DSM 13988</strain>
    </source>
</reference>
<dbReference type="Gene3D" id="3.30.1330.10">
    <property type="entry name" value="PurM-like, N-terminal domain"/>
    <property type="match status" value="1"/>
</dbReference>
<keyword evidence="1" id="KW-0479">Metal-binding</keyword>
<proteinExistence type="inferred from homology"/>
<dbReference type="PANTHER" id="PTHR30270:SF0">
    <property type="entry name" value="THIAMINE-MONOPHOSPHATE KINASE"/>
    <property type="match status" value="1"/>
</dbReference>
<keyword evidence="1 3" id="KW-0808">Transferase</keyword>
<evidence type="ECO:0000313" key="3">
    <source>
        <dbReference type="EMBL" id="MDR6892830.1"/>
    </source>
</evidence>
<feature type="binding site" evidence="1">
    <location>
        <position position="176"/>
    </location>
    <ligand>
        <name>ATP</name>
        <dbReference type="ChEBI" id="CHEBI:30616"/>
    </ligand>
</feature>
<comment type="similarity">
    <text evidence="1">Belongs to the thiamine-monophosphate kinase family.</text>
</comment>
<accession>A0AAE3YGK8</accession>
<dbReference type="InterPro" id="IPR006283">
    <property type="entry name" value="ThiL-like"/>
</dbReference>
<feature type="binding site" evidence="1">
    <location>
        <begin position="150"/>
        <end position="151"/>
    </location>
    <ligand>
        <name>ATP</name>
        <dbReference type="ChEBI" id="CHEBI:30616"/>
    </ligand>
</feature>
<keyword evidence="1" id="KW-0547">Nucleotide-binding</keyword>
<feature type="domain" description="PurM-like N-terminal" evidence="2">
    <location>
        <begin position="50"/>
        <end position="166"/>
    </location>
</feature>
<feature type="binding site" evidence="1">
    <location>
        <position position="52"/>
    </location>
    <ligand>
        <name>Mg(2+)</name>
        <dbReference type="ChEBI" id="CHEBI:18420"/>
        <label>3</label>
    </ligand>
</feature>
<dbReference type="Pfam" id="PF00586">
    <property type="entry name" value="AIRS"/>
    <property type="match status" value="1"/>
</dbReference>
<dbReference type="GO" id="GO:0005524">
    <property type="term" value="F:ATP binding"/>
    <property type="evidence" value="ECO:0007669"/>
    <property type="project" value="UniProtKB-UniRule"/>
</dbReference>
<keyword evidence="4" id="KW-1185">Reference proteome</keyword>
<feature type="binding site" evidence="1">
    <location>
        <position position="67"/>
    </location>
    <ligand>
        <name>Mg(2+)</name>
        <dbReference type="ChEBI" id="CHEBI:18420"/>
        <label>2</label>
    </ligand>
</feature>
<feature type="binding site" evidence="1">
    <location>
        <position position="52"/>
    </location>
    <ligand>
        <name>Mg(2+)</name>
        <dbReference type="ChEBI" id="CHEBI:18420"/>
        <label>4</label>
    </ligand>
</feature>
<feature type="binding site" evidence="1">
    <location>
        <position position="151"/>
    </location>
    <ligand>
        <name>Mg(2+)</name>
        <dbReference type="ChEBI" id="CHEBI:18420"/>
        <label>1</label>
    </ligand>
</feature>
<dbReference type="InterPro" id="IPR036921">
    <property type="entry name" value="PurM-like_N_sf"/>
</dbReference>
<dbReference type="AlphaFoldDB" id="A0AAE3YGK8"/>
<dbReference type="SUPFAM" id="SSF56042">
    <property type="entry name" value="PurM C-terminal domain-like"/>
    <property type="match status" value="1"/>
</dbReference>
<keyword evidence="1 3" id="KW-0418">Kinase</keyword>
<comment type="function">
    <text evidence="1">Catalyzes the ATP-dependent phosphorylation of thiamine-monophosphate (TMP) to form thiamine-pyrophosphate (TPP), the active form of vitamin B1.</text>
</comment>
<keyword evidence="1" id="KW-0067">ATP-binding</keyword>
<feature type="binding site" evidence="1">
    <location>
        <position position="74"/>
    </location>
    <ligand>
        <name>substrate</name>
    </ligand>
</feature>
<comment type="miscellaneous">
    <text evidence="1">Reaction mechanism of ThiL seems to utilize a direct, inline transfer of the gamma-phosphate of ATP to TMP rather than a phosphorylated enzyme intermediate.</text>
</comment>
<dbReference type="GO" id="GO:0000287">
    <property type="term" value="F:magnesium ion binding"/>
    <property type="evidence" value="ECO:0007669"/>
    <property type="project" value="UniProtKB-UniRule"/>
</dbReference>
<feature type="binding site" evidence="1">
    <location>
        <position position="65"/>
    </location>
    <ligand>
        <name>Mg(2+)</name>
        <dbReference type="ChEBI" id="CHEBI:18420"/>
        <label>4</label>
    </ligand>
</feature>
<feature type="binding site" evidence="1">
    <location>
        <position position="320"/>
    </location>
    <ligand>
        <name>substrate</name>
    </ligand>
</feature>
<comment type="catalytic activity">
    <reaction evidence="1">
        <text>thiamine phosphate + ATP = thiamine diphosphate + ADP</text>
        <dbReference type="Rhea" id="RHEA:15913"/>
        <dbReference type="ChEBI" id="CHEBI:30616"/>
        <dbReference type="ChEBI" id="CHEBI:37575"/>
        <dbReference type="ChEBI" id="CHEBI:58937"/>
        <dbReference type="ChEBI" id="CHEBI:456216"/>
        <dbReference type="EC" id="2.7.4.16"/>
    </reaction>
</comment>
<dbReference type="Gene3D" id="3.90.650.10">
    <property type="entry name" value="PurM-like C-terminal domain"/>
    <property type="match status" value="1"/>
</dbReference>
<dbReference type="EMBL" id="JAVDUI010000001">
    <property type="protein sequence ID" value="MDR6892830.1"/>
    <property type="molecule type" value="Genomic_DNA"/>
</dbReference>
<dbReference type="PANTHER" id="PTHR30270">
    <property type="entry name" value="THIAMINE-MONOPHOSPHATE KINASE"/>
    <property type="match status" value="1"/>
</dbReference>
<keyword evidence="1" id="KW-0784">Thiamine biosynthesis</keyword>
<comment type="pathway">
    <text evidence="1">Cofactor biosynthesis; thiamine diphosphate biosynthesis; thiamine diphosphate from thiamine phosphate: step 1/1.</text>
</comment>
<feature type="binding site" evidence="1">
    <location>
        <position position="101"/>
    </location>
    <ligand>
        <name>Mg(2+)</name>
        <dbReference type="ChEBI" id="CHEBI:18420"/>
        <label>3</label>
    </ligand>
</feature>
<comment type="caution">
    <text evidence="3">The sequence shown here is derived from an EMBL/GenBank/DDBJ whole genome shotgun (WGS) entry which is preliminary data.</text>
</comment>
<dbReference type="InterPro" id="IPR016188">
    <property type="entry name" value="PurM-like_N"/>
</dbReference>
<dbReference type="CDD" id="cd02194">
    <property type="entry name" value="ThiL"/>
    <property type="match status" value="1"/>
</dbReference>
<feature type="binding site" evidence="1">
    <location>
        <position position="101"/>
    </location>
    <ligand>
        <name>Mg(2+)</name>
        <dbReference type="ChEBI" id="CHEBI:18420"/>
        <label>2</label>
    </ligand>
</feature>
<feature type="binding site" evidence="1">
    <location>
        <position position="241"/>
    </location>
    <ligand>
        <name>Mg(2+)</name>
        <dbReference type="ChEBI" id="CHEBI:18420"/>
        <label>5</label>
    </ligand>
</feature>
<evidence type="ECO:0000313" key="4">
    <source>
        <dbReference type="Proteomes" id="UP001247307"/>
    </source>
</evidence>
<dbReference type="SUPFAM" id="SSF55326">
    <property type="entry name" value="PurM N-terminal domain-like"/>
    <property type="match status" value="1"/>
</dbReference>
<sequence>MSLVGDLTEGELLDVLLPILGSGARDGDGAADHDGQATPDRAHVDEIGPGDDAALVHMPRGTLVTVDGLVEGQDFVWAWPCGREQDPADAGWKSIAQNVSDINAMGGEPRHVFWSLQCPADTPLARIEGFARGMRAALDELAPGCRVSGGDLGTASELTSTVTVLGEPGPSGAVSRSGARPGDVVAVAGRLGWAAAGLALLLGDAPVTADAEPFVQAQFRPRPPMGAWRESAPTSLMDVSDGLGRDAHRLARASGVRLELSGAPLRARADELLPAVRALRSAPVRQDVGTGAAPASPGVASGHSDDDAGAALRLVLTGGEDFALLGTFPDAASVPDGFEVIGRVAGVGPNAATGAADRVLLDGAPLPAAGWDHFAGR</sequence>
<dbReference type="GO" id="GO:0009228">
    <property type="term" value="P:thiamine biosynthetic process"/>
    <property type="evidence" value="ECO:0007669"/>
    <property type="project" value="UniProtKB-KW"/>
</dbReference>
<dbReference type="Proteomes" id="UP001247307">
    <property type="component" value="Unassembled WGS sequence"/>
</dbReference>
<feature type="binding site" evidence="1">
    <location>
        <position position="67"/>
    </location>
    <ligand>
        <name>Mg(2+)</name>
        <dbReference type="ChEBI" id="CHEBI:18420"/>
        <label>1</label>
    </ligand>
</feature>
<keyword evidence="1" id="KW-0460">Magnesium</keyword>
<name>A0AAE3YGK8_9MICC</name>
<comment type="caution">
    <text evidence="1">Lacks conserved residue(s) required for the propagation of feature annotation.</text>
</comment>
<dbReference type="GO" id="GO:0009030">
    <property type="term" value="F:thiamine-phosphate kinase activity"/>
    <property type="evidence" value="ECO:0007669"/>
    <property type="project" value="UniProtKB-UniRule"/>
</dbReference>
<evidence type="ECO:0000256" key="1">
    <source>
        <dbReference type="HAMAP-Rule" id="MF_02128"/>
    </source>
</evidence>
<evidence type="ECO:0000259" key="2">
    <source>
        <dbReference type="Pfam" id="PF00586"/>
    </source>
</evidence>
<gene>
    <name evidence="1" type="primary">thiL</name>
    <name evidence="3" type="ORF">J2S35_001770</name>
</gene>